<dbReference type="GO" id="GO:0005777">
    <property type="term" value="C:peroxisome"/>
    <property type="evidence" value="ECO:0007669"/>
    <property type="project" value="TreeGrafter"/>
</dbReference>
<protein>
    <submittedName>
        <fullName evidence="1">Uncharacterized protein</fullName>
    </submittedName>
</protein>
<dbReference type="InterPro" id="IPR026055">
    <property type="entry name" value="FAR"/>
</dbReference>
<name>A0A8J2L2E4_9HEXA</name>
<dbReference type="PANTHER" id="PTHR11011:SF60">
    <property type="entry name" value="FATTY ACYL-COA REDUCTASE-RELATED"/>
    <property type="match status" value="1"/>
</dbReference>
<organism evidence="1 2">
    <name type="scientific">Allacma fusca</name>
    <dbReference type="NCBI Taxonomy" id="39272"/>
    <lineage>
        <taxon>Eukaryota</taxon>
        <taxon>Metazoa</taxon>
        <taxon>Ecdysozoa</taxon>
        <taxon>Arthropoda</taxon>
        <taxon>Hexapoda</taxon>
        <taxon>Collembola</taxon>
        <taxon>Symphypleona</taxon>
        <taxon>Sminthuridae</taxon>
        <taxon>Allacma</taxon>
    </lineage>
</organism>
<evidence type="ECO:0000313" key="1">
    <source>
        <dbReference type="EMBL" id="CAG7824080.1"/>
    </source>
</evidence>
<reference evidence="1" key="1">
    <citation type="submission" date="2021-06" db="EMBL/GenBank/DDBJ databases">
        <authorList>
            <person name="Hodson N. C."/>
            <person name="Mongue J. A."/>
            <person name="Jaron S. K."/>
        </authorList>
    </citation>
    <scope>NUCLEOTIDE SEQUENCE</scope>
</reference>
<keyword evidence="2" id="KW-1185">Reference proteome</keyword>
<dbReference type="AlphaFoldDB" id="A0A8J2L2E4"/>
<dbReference type="GO" id="GO:0035336">
    <property type="term" value="P:long-chain fatty-acyl-CoA metabolic process"/>
    <property type="evidence" value="ECO:0007669"/>
    <property type="project" value="TreeGrafter"/>
</dbReference>
<dbReference type="GO" id="GO:0080019">
    <property type="term" value="F:alcohol-forming very long-chain fatty acyl-CoA reductase activity"/>
    <property type="evidence" value="ECO:0007669"/>
    <property type="project" value="InterPro"/>
</dbReference>
<dbReference type="OrthoDB" id="429813at2759"/>
<proteinExistence type="predicted"/>
<gene>
    <name evidence="1" type="ORF">AFUS01_LOCUS34260</name>
</gene>
<sequence>LAAYKEPILGWSNTSSSLSQYYRMMFSGVYQTVLFNSNNSLAITPVDYAVNTILAAAWRRGSFSDSGFVVYNCVPSAENMVFNRQIVNLGYETAQKDSHPIMRYIFSPGFSTNYSIFRLKNHMFFELCSFFKYPWKGNRILSWFD</sequence>
<dbReference type="EMBL" id="CAJVCH010531625">
    <property type="protein sequence ID" value="CAG7824080.1"/>
    <property type="molecule type" value="Genomic_DNA"/>
</dbReference>
<accession>A0A8J2L2E4</accession>
<dbReference type="PANTHER" id="PTHR11011">
    <property type="entry name" value="MALE STERILITY PROTEIN 2-RELATED"/>
    <property type="match status" value="1"/>
</dbReference>
<dbReference type="Proteomes" id="UP000708208">
    <property type="component" value="Unassembled WGS sequence"/>
</dbReference>
<comment type="caution">
    <text evidence="1">The sequence shown here is derived from an EMBL/GenBank/DDBJ whole genome shotgun (WGS) entry which is preliminary data.</text>
</comment>
<feature type="non-terminal residue" evidence="1">
    <location>
        <position position="1"/>
    </location>
</feature>
<evidence type="ECO:0000313" key="2">
    <source>
        <dbReference type="Proteomes" id="UP000708208"/>
    </source>
</evidence>